<keyword evidence="2" id="KW-0067">ATP-binding</keyword>
<dbReference type="SMART" id="SM00421">
    <property type="entry name" value="HTH_LUXR"/>
    <property type="match status" value="1"/>
</dbReference>
<name>A0A1H9WF46_9PSEU</name>
<dbReference type="AlphaFoldDB" id="A0A1H9WF46"/>
<dbReference type="PROSITE" id="PS50043">
    <property type="entry name" value="HTH_LUXR_2"/>
    <property type="match status" value="1"/>
</dbReference>
<dbReference type="PANTHER" id="PTHR16305:SF35">
    <property type="entry name" value="TRANSCRIPTIONAL ACTIVATOR DOMAIN"/>
    <property type="match status" value="1"/>
</dbReference>
<keyword evidence="6" id="KW-1185">Reference proteome</keyword>
<dbReference type="GO" id="GO:0006355">
    <property type="term" value="P:regulation of DNA-templated transcription"/>
    <property type="evidence" value="ECO:0007669"/>
    <property type="project" value="InterPro"/>
</dbReference>
<accession>A0A1H9WF46</accession>
<dbReference type="RefSeq" id="WP_089961670.1">
    <property type="nucleotide sequence ID" value="NZ_FOFR01000033.1"/>
</dbReference>
<dbReference type="Pfam" id="PF00196">
    <property type="entry name" value="GerE"/>
    <property type="match status" value="1"/>
</dbReference>
<dbReference type="Gene3D" id="3.40.50.300">
    <property type="entry name" value="P-loop containing nucleotide triphosphate hydrolases"/>
    <property type="match status" value="1"/>
</dbReference>
<dbReference type="GO" id="GO:0005737">
    <property type="term" value="C:cytoplasm"/>
    <property type="evidence" value="ECO:0007669"/>
    <property type="project" value="TreeGrafter"/>
</dbReference>
<dbReference type="InterPro" id="IPR027417">
    <property type="entry name" value="P-loop_NTPase"/>
</dbReference>
<dbReference type="STRING" id="402600.SAMN05216188_13321"/>
<feature type="domain" description="HTH luxR-type" evidence="4">
    <location>
        <begin position="897"/>
        <end position="962"/>
    </location>
</feature>
<dbReference type="PANTHER" id="PTHR16305">
    <property type="entry name" value="TESTICULAR SOLUBLE ADENYLYL CYCLASE"/>
    <property type="match status" value="1"/>
</dbReference>
<evidence type="ECO:0000256" key="2">
    <source>
        <dbReference type="ARBA" id="ARBA00022840"/>
    </source>
</evidence>
<evidence type="ECO:0000259" key="4">
    <source>
        <dbReference type="PROSITE" id="PS50043"/>
    </source>
</evidence>
<dbReference type="SUPFAM" id="SSF46894">
    <property type="entry name" value="C-terminal effector domain of the bipartite response regulators"/>
    <property type="match status" value="1"/>
</dbReference>
<dbReference type="OrthoDB" id="3171430at2"/>
<dbReference type="PROSITE" id="PS00622">
    <property type="entry name" value="HTH_LUXR_1"/>
    <property type="match status" value="1"/>
</dbReference>
<dbReference type="CDD" id="cd06170">
    <property type="entry name" value="LuxR_C_like"/>
    <property type="match status" value="1"/>
</dbReference>
<evidence type="ECO:0000313" key="5">
    <source>
        <dbReference type="EMBL" id="SES32530.1"/>
    </source>
</evidence>
<dbReference type="InterPro" id="IPR036388">
    <property type="entry name" value="WH-like_DNA-bd_sf"/>
</dbReference>
<sequence>MDANASQRRNLHSRDTLVGRGAELKRITEAFESAEAARPSAILFEGATGIGKTTLLEAACTMARERGFVVCRATASPMEREMPFAVVQQLFEHLHQELAPDGDHEAAPHGHNVIAGRFGDEVDNFEEIHVHQAIRGVYRITAGLAQRAPLCLVIDDLQWTDVPSLRWLNYLVHRVVKLPITILLGRTSGVRPTDPILVAELEIYSERVKLGVLTTRDVATLTEQVLGRVPQERFTEALLQATNGCPMVSTQILTLMREQSVAPDDQAADNLITPDPGELGRSVLARLNRQSRELVEIAKVIAVVAPPDLELLAAVTDMNSGAAAEQVRQLEGMGVLAPEGKLTFAHSVLKDAIESAVGYGEQEELHAEAAQFLYQTRAPSPLIARHVLRTSSRLGSWAVDTLRTAADTLITEGDPRSGAKLLDRALQEDLSAVQRRDLVLRLGCAEAYFDPRTAMVHLEEGLSELDDPERVLAVVCKLSQILYLDGAYEKADEILRRTTAQIGPKIPAAIDMLHLLRKLTVPSRDPRAQDVDLHQFDEQEWRRGDPRGRRLAALIAEDAGNRGVDLPLCRKAALAAMSAGAATILQHPQRLVGVLNSLIRTDDLELVMRYCNEIVLEAHREGLSLIELLGHTVRSRAHYHCGSFTAAVADARLALSAARKARLPPDHFGNVYAVEALVRAQLVLGATDAAEQALLLLGRSEALPQTWQHTVLLHARGELRMERGDAEGALADHLECGERLESWGMGSPAVRPWRSHAALARLRLGQRQPALDLALQELELARGWGAPTVIGRALLTVGIVTGGAAAAQWLTEADALLRKSPARMLHAQVLLELAITRWEKGQHDAAGRHLTEARMLGDQCGVVVEPGERLAGMATGIPQEAPVPQSSEPTKVVPSDPRTNVLSLTPHEYRVAGLVLEGNSNDEIAHKLNVSRRTIEFHLTNIYRKLGVRRRTQLSAALAGYVPRT</sequence>
<dbReference type="InterPro" id="IPR011990">
    <property type="entry name" value="TPR-like_helical_dom_sf"/>
</dbReference>
<dbReference type="GO" id="GO:0005524">
    <property type="term" value="F:ATP binding"/>
    <property type="evidence" value="ECO:0007669"/>
    <property type="project" value="UniProtKB-KW"/>
</dbReference>
<protein>
    <submittedName>
        <fullName evidence="5">Regulatory protein, luxR family</fullName>
    </submittedName>
</protein>
<reference evidence="6" key="1">
    <citation type="submission" date="2016-10" db="EMBL/GenBank/DDBJ databases">
        <authorList>
            <person name="Varghese N."/>
            <person name="Submissions S."/>
        </authorList>
    </citation>
    <scope>NUCLEOTIDE SEQUENCE [LARGE SCALE GENOMIC DNA]</scope>
    <source>
        <strain evidence="6">CGMCC 4.3525</strain>
    </source>
</reference>
<organism evidence="5 6">
    <name type="scientific">Lentzea xinjiangensis</name>
    <dbReference type="NCBI Taxonomy" id="402600"/>
    <lineage>
        <taxon>Bacteria</taxon>
        <taxon>Bacillati</taxon>
        <taxon>Actinomycetota</taxon>
        <taxon>Actinomycetes</taxon>
        <taxon>Pseudonocardiales</taxon>
        <taxon>Pseudonocardiaceae</taxon>
        <taxon>Lentzea</taxon>
    </lineage>
</organism>
<dbReference type="Gene3D" id="1.25.40.10">
    <property type="entry name" value="Tetratricopeptide repeat domain"/>
    <property type="match status" value="1"/>
</dbReference>
<evidence type="ECO:0000256" key="3">
    <source>
        <dbReference type="SAM" id="MobiDB-lite"/>
    </source>
</evidence>
<dbReference type="SUPFAM" id="SSF52540">
    <property type="entry name" value="P-loop containing nucleoside triphosphate hydrolases"/>
    <property type="match status" value="1"/>
</dbReference>
<dbReference type="PRINTS" id="PR00038">
    <property type="entry name" value="HTHLUXR"/>
</dbReference>
<dbReference type="Gene3D" id="1.10.10.10">
    <property type="entry name" value="Winged helix-like DNA-binding domain superfamily/Winged helix DNA-binding domain"/>
    <property type="match status" value="1"/>
</dbReference>
<gene>
    <name evidence="5" type="ORF">SAMN05216188_13321</name>
</gene>
<dbReference type="InterPro" id="IPR000792">
    <property type="entry name" value="Tscrpt_reg_LuxR_C"/>
</dbReference>
<dbReference type="InterPro" id="IPR041664">
    <property type="entry name" value="AAA_16"/>
</dbReference>
<feature type="region of interest" description="Disordered" evidence="3">
    <location>
        <begin position="878"/>
        <end position="899"/>
    </location>
</feature>
<proteinExistence type="predicted"/>
<dbReference type="Proteomes" id="UP000199352">
    <property type="component" value="Unassembled WGS sequence"/>
</dbReference>
<dbReference type="InterPro" id="IPR016032">
    <property type="entry name" value="Sig_transdc_resp-reg_C-effctor"/>
</dbReference>
<evidence type="ECO:0000256" key="1">
    <source>
        <dbReference type="ARBA" id="ARBA00022741"/>
    </source>
</evidence>
<dbReference type="Pfam" id="PF13191">
    <property type="entry name" value="AAA_16"/>
    <property type="match status" value="1"/>
</dbReference>
<dbReference type="GO" id="GO:0003677">
    <property type="term" value="F:DNA binding"/>
    <property type="evidence" value="ECO:0007669"/>
    <property type="project" value="InterPro"/>
</dbReference>
<dbReference type="EMBL" id="FOFR01000033">
    <property type="protein sequence ID" value="SES32530.1"/>
    <property type="molecule type" value="Genomic_DNA"/>
</dbReference>
<evidence type="ECO:0000313" key="6">
    <source>
        <dbReference type="Proteomes" id="UP000199352"/>
    </source>
</evidence>
<dbReference type="GO" id="GO:0004016">
    <property type="term" value="F:adenylate cyclase activity"/>
    <property type="evidence" value="ECO:0007669"/>
    <property type="project" value="TreeGrafter"/>
</dbReference>
<keyword evidence="1" id="KW-0547">Nucleotide-binding</keyword>